<comment type="caution">
    <text evidence="5">The sequence shown here is derived from an EMBL/GenBank/DDBJ whole genome shotgun (WGS) entry which is preliminary data.</text>
</comment>
<dbReference type="Pfam" id="PF08220">
    <property type="entry name" value="HTH_DeoR"/>
    <property type="match status" value="1"/>
</dbReference>
<organism evidence="5 6">
    <name type="scientific">Levilactobacillus angrenensis</name>
    <dbReference type="NCBI Taxonomy" id="2486020"/>
    <lineage>
        <taxon>Bacteria</taxon>
        <taxon>Bacillati</taxon>
        <taxon>Bacillota</taxon>
        <taxon>Bacilli</taxon>
        <taxon>Lactobacillales</taxon>
        <taxon>Lactobacillaceae</taxon>
        <taxon>Levilactobacillus</taxon>
    </lineage>
</organism>
<dbReference type="EMBL" id="JBHSSO010000068">
    <property type="protein sequence ID" value="MFC6290535.1"/>
    <property type="molecule type" value="Genomic_DNA"/>
</dbReference>
<keyword evidence="2" id="KW-0238">DNA-binding</keyword>
<dbReference type="PROSITE" id="PS51000">
    <property type="entry name" value="HTH_DEOR_2"/>
    <property type="match status" value="1"/>
</dbReference>
<evidence type="ECO:0000256" key="3">
    <source>
        <dbReference type="ARBA" id="ARBA00023163"/>
    </source>
</evidence>
<dbReference type="InterPro" id="IPR036390">
    <property type="entry name" value="WH_DNA-bd_sf"/>
</dbReference>
<gene>
    <name evidence="5" type="ORF">ACFP1M_10165</name>
</gene>
<dbReference type="SMART" id="SM01134">
    <property type="entry name" value="DeoRC"/>
    <property type="match status" value="1"/>
</dbReference>
<name>A0ABW1UAM7_9LACO</name>
<dbReference type="Pfam" id="PF00455">
    <property type="entry name" value="DeoRC"/>
    <property type="match status" value="1"/>
</dbReference>
<dbReference type="RefSeq" id="WP_125576189.1">
    <property type="nucleotide sequence ID" value="NZ_JBHSSO010000068.1"/>
</dbReference>
<dbReference type="InterPro" id="IPR037171">
    <property type="entry name" value="NagB/RpiA_transferase-like"/>
</dbReference>
<dbReference type="InterPro" id="IPR050313">
    <property type="entry name" value="Carb_Metab_HTH_regulators"/>
</dbReference>
<dbReference type="InterPro" id="IPR001034">
    <property type="entry name" value="DeoR_HTH"/>
</dbReference>
<dbReference type="Gene3D" id="1.10.10.10">
    <property type="entry name" value="Winged helix-like DNA-binding domain superfamily/Winged helix DNA-binding domain"/>
    <property type="match status" value="1"/>
</dbReference>
<dbReference type="SUPFAM" id="SSF46785">
    <property type="entry name" value="Winged helix' DNA-binding domain"/>
    <property type="match status" value="1"/>
</dbReference>
<dbReference type="SMART" id="SM00420">
    <property type="entry name" value="HTH_DEOR"/>
    <property type="match status" value="1"/>
</dbReference>
<evidence type="ECO:0000313" key="5">
    <source>
        <dbReference type="EMBL" id="MFC6290535.1"/>
    </source>
</evidence>
<dbReference type="InterPro" id="IPR036388">
    <property type="entry name" value="WH-like_DNA-bd_sf"/>
</dbReference>
<reference evidence="6" key="1">
    <citation type="journal article" date="2019" name="Int. J. Syst. Evol. Microbiol.">
        <title>The Global Catalogue of Microorganisms (GCM) 10K type strain sequencing project: providing services to taxonomists for standard genome sequencing and annotation.</title>
        <authorList>
            <consortium name="The Broad Institute Genomics Platform"/>
            <consortium name="The Broad Institute Genome Sequencing Center for Infectious Disease"/>
            <person name="Wu L."/>
            <person name="Ma J."/>
        </authorList>
    </citation>
    <scope>NUCLEOTIDE SEQUENCE [LARGE SCALE GENOMIC DNA]</scope>
    <source>
        <strain evidence="6">CCM 8893</strain>
    </source>
</reference>
<dbReference type="SUPFAM" id="SSF100950">
    <property type="entry name" value="NagB/RpiA/CoA transferase-like"/>
    <property type="match status" value="1"/>
</dbReference>
<keyword evidence="6" id="KW-1185">Reference proteome</keyword>
<evidence type="ECO:0000256" key="1">
    <source>
        <dbReference type="ARBA" id="ARBA00023015"/>
    </source>
</evidence>
<dbReference type="PANTHER" id="PTHR30363:SF51">
    <property type="entry name" value="HTH-TYPE TRANSCRIPTIONAL REPRESSOR GLCR"/>
    <property type="match status" value="1"/>
</dbReference>
<dbReference type="PANTHER" id="PTHR30363">
    <property type="entry name" value="HTH-TYPE TRANSCRIPTIONAL REGULATOR SRLR-RELATED"/>
    <property type="match status" value="1"/>
</dbReference>
<keyword evidence="3" id="KW-0804">Transcription</keyword>
<evidence type="ECO:0000259" key="4">
    <source>
        <dbReference type="PROSITE" id="PS51000"/>
    </source>
</evidence>
<dbReference type="InterPro" id="IPR014036">
    <property type="entry name" value="DeoR-like_C"/>
</dbReference>
<feature type="domain" description="HTH deoR-type" evidence="4">
    <location>
        <begin position="3"/>
        <end position="58"/>
    </location>
</feature>
<accession>A0ABW1UAM7</accession>
<sequence length="190" mass="20859">MQQAERLNQILTALTRQHSLTLREIMALTGTSRDTARRDIVKLTASDEVTRNYGGISLPNSFNRIDDFLTRQRDLPDVKRQLGLAAAQLVTGQQRLFFDISTTISLIPAALTLTSKVLAVTNALDIADQLLRKTSAQTRVLGGQYLPERRGTMDTAALHDLFGFTFELTFLSAAGVTPAGILVASRILCK</sequence>
<dbReference type="PROSITE" id="PS00894">
    <property type="entry name" value="HTH_DEOR_1"/>
    <property type="match status" value="1"/>
</dbReference>
<keyword evidence="1" id="KW-0805">Transcription regulation</keyword>
<protein>
    <submittedName>
        <fullName evidence="5">DeoR family transcriptional regulator</fullName>
    </submittedName>
</protein>
<dbReference type="Proteomes" id="UP001596258">
    <property type="component" value="Unassembled WGS sequence"/>
</dbReference>
<evidence type="ECO:0000313" key="6">
    <source>
        <dbReference type="Proteomes" id="UP001596258"/>
    </source>
</evidence>
<dbReference type="InterPro" id="IPR018356">
    <property type="entry name" value="Tscrpt_reg_HTH_DeoR_CS"/>
</dbReference>
<evidence type="ECO:0000256" key="2">
    <source>
        <dbReference type="ARBA" id="ARBA00023125"/>
    </source>
</evidence>
<proteinExistence type="predicted"/>